<accession>A0A916X2N7</accession>
<feature type="transmembrane region" description="Helical" evidence="1">
    <location>
        <begin position="104"/>
        <end position="127"/>
    </location>
</feature>
<dbReference type="RefSeq" id="WP_150497219.1">
    <property type="nucleotide sequence ID" value="NZ_BMFA01000009.1"/>
</dbReference>
<dbReference type="InterPro" id="IPR025597">
    <property type="entry name" value="DUF4345"/>
</dbReference>
<protein>
    <recommendedName>
        <fullName evidence="4">DUF4345 domain-containing protein</fullName>
    </recommendedName>
</protein>
<keyword evidence="3" id="KW-1185">Reference proteome</keyword>
<dbReference type="AlphaFoldDB" id="A0A916X2N7"/>
<feature type="transmembrane region" description="Helical" evidence="1">
    <location>
        <begin position="48"/>
        <end position="70"/>
    </location>
</feature>
<keyword evidence="1" id="KW-0812">Transmembrane</keyword>
<dbReference type="OrthoDB" id="1188911at2"/>
<feature type="transmembrane region" description="Helical" evidence="1">
    <location>
        <begin position="77"/>
        <end position="98"/>
    </location>
</feature>
<evidence type="ECO:0008006" key="4">
    <source>
        <dbReference type="Google" id="ProtNLM"/>
    </source>
</evidence>
<name>A0A916X2N7_9HYPH</name>
<sequence>MSIDQAQRIFLMAMGIGLVPIALTYGAVPGKSLPWLYGISDPDLATRHVFRAVMGLYLGMICFWLAGVLWPSLRTAALWTVFVFVTGIALGRVLSLILDGWPGPLLLLYLPAEIVLAVAALLLIVLARGRKSEAPT</sequence>
<keyword evidence="1" id="KW-1133">Transmembrane helix</keyword>
<reference evidence="2" key="2">
    <citation type="submission" date="2020-09" db="EMBL/GenBank/DDBJ databases">
        <authorList>
            <person name="Sun Q."/>
            <person name="Zhou Y."/>
        </authorList>
    </citation>
    <scope>NUCLEOTIDE SEQUENCE</scope>
    <source>
        <strain evidence="2">CGMCC 1.12426</strain>
    </source>
</reference>
<evidence type="ECO:0000313" key="3">
    <source>
        <dbReference type="Proteomes" id="UP000605148"/>
    </source>
</evidence>
<dbReference type="EMBL" id="BMFA01000009">
    <property type="protein sequence ID" value="GGB56254.1"/>
    <property type="molecule type" value="Genomic_DNA"/>
</dbReference>
<evidence type="ECO:0000313" key="2">
    <source>
        <dbReference type="EMBL" id="GGB56254.1"/>
    </source>
</evidence>
<keyword evidence="1" id="KW-0472">Membrane</keyword>
<dbReference type="Proteomes" id="UP000605148">
    <property type="component" value="Unassembled WGS sequence"/>
</dbReference>
<evidence type="ECO:0000256" key="1">
    <source>
        <dbReference type="SAM" id="Phobius"/>
    </source>
</evidence>
<comment type="caution">
    <text evidence="2">The sequence shown here is derived from an EMBL/GenBank/DDBJ whole genome shotgun (WGS) entry which is preliminary data.</text>
</comment>
<reference evidence="2" key="1">
    <citation type="journal article" date="2014" name="Int. J. Syst. Evol. Microbiol.">
        <title>Complete genome sequence of Corynebacterium casei LMG S-19264T (=DSM 44701T), isolated from a smear-ripened cheese.</title>
        <authorList>
            <consortium name="US DOE Joint Genome Institute (JGI-PGF)"/>
            <person name="Walter F."/>
            <person name="Albersmeier A."/>
            <person name="Kalinowski J."/>
            <person name="Ruckert C."/>
        </authorList>
    </citation>
    <scope>NUCLEOTIDE SEQUENCE</scope>
    <source>
        <strain evidence="2">CGMCC 1.12426</strain>
    </source>
</reference>
<organism evidence="2 3">
    <name type="scientific">Roseibium aquae</name>
    <dbReference type="NCBI Taxonomy" id="1323746"/>
    <lineage>
        <taxon>Bacteria</taxon>
        <taxon>Pseudomonadati</taxon>
        <taxon>Pseudomonadota</taxon>
        <taxon>Alphaproteobacteria</taxon>
        <taxon>Hyphomicrobiales</taxon>
        <taxon>Stappiaceae</taxon>
        <taxon>Roseibium</taxon>
    </lineage>
</organism>
<gene>
    <name evidence="2" type="ORF">GCM10011316_30440</name>
</gene>
<feature type="transmembrane region" description="Helical" evidence="1">
    <location>
        <begin position="9"/>
        <end position="28"/>
    </location>
</feature>
<proteinExistence type="predicted"/>
<dbReference type="Pfam" id="PF14248">
    <property type="entry name" value="DUF4345"/>
    <property type="match status" value="1"/>
</dbReference>